<evidence type="ECO:0000313" key="2">
    <source>
        <dbReference type="EMBL" id="MVZ96872.1"/>
    </source>
</evidence>
<gene>
    <name evidence="2" type="ORF">EUU23_04025</name>
</gene>
<evidence type="ECO:0000313" key="3">
    <source>
        <dbReference type="Proteomes" id="UP000471147"/>
    </source>
</evidence>
<dbReference type="SUPFAM" id="SSF51735">
    <property type="entry name" value="NAD(P)-binding Rossmann-fold domains"/>
    <property type="match status" value="1"/>
</dbReference>
<protein>
    <submittedName>
        <fullName evidence="2">3-hydroxybutyrate dehydrogenase</fullName>
    </submittedName>
</protein>
<dbReference type="NCBIfam" id="TIGR01963">
    <property type="entry name" value="PHB_DH"/>
    <property type="match status" value="1"/>
</dbReference>
<dbReference type="FunFam" id="3.40.50.720:FF:000084">
    <property type="entry name" value="Short-chain dehydrogenase reductase"/>
    <property type="match status" value="1"/>
</dbReference>
<dbReference type="InterPro" id="IPR050259">
    <property type="entry name" value="SDR"/>
</dbReference>
<dbReference type="AlphaFoldDB" id="A0A6I4LTX1"/>
<comment type="similarity">
    <text evidence="1">Belongs to the short-chain dehydrogenases/reductases (SDR) family.</text>
</comment>
<evidence type="ECO:0000256" key="1">
    <source>
        <dbReference type="ARBA" id="ARBA00006484"/>
    </source>
</evidence>
<dbReference type="GO" id="GO:0003858">
    <property type="term" value="F:3-hydroxybutyrate dehydrogenase activity"/>
    <property type="evidence" value="ECO:0007669"/>
    <property type="project" value="InterPro"/>
</dbReference>
<dbReference type="PANTHER" id="PTHR42879">
    <property type="entry name" value="3-OXOACYL-(ACYL-CARRIER-PROTEIN) REDUCTASE"/>
    <property type="match status" value="1"/>
</dbReference>
<organism evidence="2 3">
    <name type="scientific">Sphingorhabdus profundilacus</name>
    <dbReference type="NCBI Taxonomy" id="2509718"/>
    <lineage>
        <taxon>Bacteria</taxon>
        <taxon>Pseudomonadati</taxon>
        <taxon>Pseudomonadota</taxon>
        <taxon>Alphaproteobacteria</taxon>
        <taxon>Sphingomonadales</taxon>
        <taxon>Sphingomonadaceae</taxon>
        <taxon>Sphingorhabdus</taxon>
    </lineage>
</organism>
<sequence>MFLKGKTALITGSTSGIGLGYAKALAAQGANIMINGFGETEEIADIIKELQSSSGSGAVYSAADMTLPGQIRAMVADCNRELGGPDILINNAGIQHVAPVDEFSEDKWDAILAIILSSAFHTTKAALPTMKSAGWGRIINTGSMHSLVASPYKSAYNAAKHGLAGLTKTIALEVATQGITVNCICPGYVWTSLVENQIPDTMKARGLTRDEVINDVLLANQPQKKFVQVDQLAALALFLCRDEASAITGTNLSVDGGWTAQ</sequence>
<dbReference type="Pfam" id="PF13561">
    <property type="entry name" value="adh_short_C2"/>
    <property type="match status" value="1"/>
</dbReference>
<dbReference type="PRINTS" id="PR00080">
    <property type="entry name" value="SDRFAMILY"/>
</dbReference>
<comment type="caution">
    <text evidence="2">The sequence shown here is derived from an EMBL/GenBank/DDBJ whole genome shotgun (WGS) entry which is preliminary data.</text>
</comment>
<dbReference type="InterPro" id="IPR036291">
    <property type="entry name" value="NAD(P)-bd_dom_sf"/>
</dbReference>
<dbReference type="NCBIfam" id="NF009093">
    <property type="entry name" value="PRK12429.1"/>
    <property type="match status" value="1"/>
</dbReference>
<dbReference type="GO" id="GO:0032787">
    <property type="term" value="P:monocarboxylic acid metabolic process"/>
    <property type="evidence" value="ECO:0007669"/>
    <property type="project" value="UniProtKB-ARBA"/>
</dbReference>
<dbReference type="RefSeq" id="WP_160352813.1">
    <property type="nucleotide sequence ID" value="NZ_SDWJ01000001.1"/>
</dbReference>
<dbReference type="PROSITE" id="PS00061">
    <property type="entry name" value="ADH_SHORT"/>
    <property type="match status" value="1"/>
</dbReference>
<dbReference type="InterPro" id="IPR002347">
    <property type="entry name" value="SDR_fam"/>
</dbReference>
<dbReference type="InterPro" id="IPR011294">
    <property type="entry name" value="3-OHbutyrate_DH"/>
</dbReference>
<dbReference type="PRINTS" id="PR00081">
    <property type="entry name" value="GDHRDH"/>
</dbReference>
<keyword evidence="3" id="KW-1185">Reference proteome</keyword>
<dbReference type="EMBL" id="SDWJ01000001">
    <property type="protein sequence ID" value="MVZ96872.1"/>
    <property type="molecule type" value="Genomic_DNA"/>
</dbReference>
<name>A0A6I4LTX1_9SPHN</name>
<dbReference type="OrthoDB" id="9804774at2"/>
<proteinExistence type="inferred from homology"/>
<dbReference type="Proteomes" id="UP000471147">
    <property type="component" value="Unassembled WGS sequence"/>
</dbReference>
<reference evidence="2 3" key="1">
    <citation type="submission" date="2019-01" db="EMBL/GenBank/DDBJ databases">
        <title>Sphingorhabdus lacus sp.nov., isolated from an oligotrophic freshwater lake.</title>
        <authorList>
            <person name="Park M."/>
        </authorList>
    </citation>
    <scope>NUCLEOTIDE SEQUENCE [LARGE SCALE GENOMIC DNA]</scope>
    <source>
        <strain evidence="2 3">IMCC26285</strain>
    </source>
</reference>
<dbReference type="PANTHER" id="PTHR42879:SF2">
    <property type="entry name" value="3-OXOACYL-[ACYL-CARRIER-PROTEIN] REDUCTASE FABG"/>
    <property type="match status" value="1"/>
</dbReference>
<accession>A0A6I4LTX1</accession>
<dbReference type="InterPro" id="IPR020904">
    <property type="entry name" value="Sc_DH/Rdtase_CS"/>
</dbReference>
<dbReference type="Gene3D" id="3.40.50.720">
    <property type="entry name" value="NAD(P)-binding Rossmann-like Domain"/>
    <property type="match status" value="1"/>
</dbReference>